<feature type="region of interest" description="Disordered" evidence="6">
    <location>
        <begin position="196"/>
        <end position="224"/>
    </location>
</feature>
<keyword evidence="3 5" id="KW-0863">Zinc-finger</keyword>
<dbReference type="PROSITE" id="PS50103">
    <property type="entry name" value="ZF_C3H1"/>
    <property type="match status" value="4"/>
</dbReference>
<dbReference type="PANTHER" id="PTHR46156">
    <property type="entry name" value="CCCH ZINGC FINGER"/>
    <property type="match status" value="1"/>
</dbReference>
<dbReference type="FunFam" id="4.10.1000.10:FF:000022">
    <property type="entry name" value="Zinc finger CCCH domain-containing protein 7"/>
    <property type="match status" value="1"/>
</dbReference>
<feature type="region of interest" description="Disordered" evidence="6">
    <location>
        <begin position="891"/>
        <end position="977"/>
    </location>
</feature>
<dbReference type="InterPro" id="IPR000571">
    <property type="entry name" value="Znf_CCCH"/>
</dbReference>
<evidence type="ECO:0000256" key="5">
    <source>
        <dbReference type="PROSITE-ProRule" id="PRU00723"/>
    </source>
</evidence>
<keyword evidence="4 5" id="KW-0862">Zinc</keyword>
<sequence>MILHARTPPHITDHDNADRLFLSGHRESLRFSCSSRRHFSKRSQDSTFKTKSFRTAAGAAAIKVKAMEWRGGHPDNFVPSDFGYNGDAYPNSYSYPTNNIYDTEHPGYYVQNINYQNDHYSSSQNENYYEYYLNGSHQNSHSSYHIQDSSGFFQAPGMLPAQAPRVHINPNYRPKAGNDPESDALAARPTKVHINPHWKGRVDPVTKTDNNLTKSGSQDGHSRNTIFVNPKVLSRMKIESMAQGKEVCPNILESCHSSDVTPQNQVDVSSLHKVGSFNPRSTRVHNVLGTTDESKDMEKHSSEPVCVPKPAFLVLSSTKLVRNSGSDLCHKSIAVPVGFQKTQPHLSSVQSKTNKTFLKSPGTPTIKVAKQVCSKYRLVRNATSNVRGKGTPIMPTKRLRRKSNSKVSSASVPNSIYKYVRKPAVSESLLCSSMKILSNTTALTSPNNITLAAKSNLRRNVKSRYKLVKNHSAQQQKYEEGNGSRSIQSRFKLVRRNASESLNSPRKRNSVNKSTFSEFNLPLYPSCIKSRFKIRRNAVESKMVQGKKVSRFRVIKTPNFTKLKTLPLSMWKLRKCHESLSLANPGLQKPGFYGNLIWMKGRNMQSSSQIGHHTPSLQSYYIKSNCAKSKSRTIATRNSSNKSLLNIGGALYRSTRTTLTRAHPGKSKEQVISFRGKRFVLDGQGTTLRPASSLGNPAHKSEYEKGPSIGRVDIGGVTFTRRSDNTLVRTNTHFARNVLSIAKMRSIALLTEKLRKNNQPCLIYHRFGRCRAHEEAKCWRVHDPKNISVCRKFLQGSCDKEKCLLSHDVGPEKMPTCRFFLEGCCVRDNCPYLHVKLSARAAICRQFLHGYCEAGDMCKKRHVNLCPDFDQDGKCSRGKYCPYPHGKHTKKGTVRKRSTNINDRPPVSKKGAEVEEKVEAAAPGEEVEKRKRYYDESTSVKDHVAESSTDLNGSEFLESKRVLESDEDTEEHNDSHIVQRRPKLGILPAFIPLE</sequence>
<evidence type="ECO:0000256" key="1">
    <source>
        <dbReference type="ARBA" id="ARBA00022723"/>
    </source>
</evidence>
<evidence type="ECO:0000256" key="4">
    <source>
        <dbReference type="ARBA" id="ARBA00022833"/>
    </source>
</evidence>
<evidence type="ECO:0000256" key="6">
    <source>
        <dbReference type="SAM" id="MobiDB-lite"/>
    </source>
</evidence>
<name>A0AAV7XKR8_9NEOP</name>
<dbReference type="GO" id="GO:0005634">
    <property type="term" value="C:nucleus"/>
    <property type="evidence" value="ECO:0007669"/>
    <property type="project" value="TreeGrafter"/>
</dbReference>
<keyword evidence="9" id="KW-1185">Reference proteome</keyword>
<gene>
    <name evidence="8" type="ORF">ONE63_010180</name>
</gene>
<feature type="domain" description="C3H1-type" evidence="7">
    <location>
        <begin position="811"/>
        <end position="837"/>
    </location>
</feature>
<dbReference type="AlphaFoldDB" id="A0AAV7XKR8"/>
<evidence type="ECO:0000259" key="7">
    <source>
        <dbReference type="PROSITE" id="PS50103"/>
    </source>
</evidence>
<organism evidence="8 9">
    <name type="scientific">Megalurothrips usitatus</name>
    <name type="common">bean blossom thrips</name>
    <dbReference type="NCBI Taxonomy" id="439358"/>
    <lineage>
        <taxon>Eukaryota</taxon>
        <taxon>Metazoa</taxon>
        <taxon>Ecdysozoa</taxon>
        <taxon>Arthropoda</taxon>
        <taxon>Hexapoda</taxon>
        <taxon>Insecta</taxon>
        <taxon>Pterygota</taxon>
        <taxon>Neoptera</taxon>
        <taxon>Paraneoptera</taxon>
        <taxon>Thysanoptera</taxon>
        <taxon>Terebrantia</taxon>
        <taxon>Thripoidea</taxon>
        <taxon>Thripidae</taxon>
        <taxon>Megalurothrips</taxon>
    </lineage>
</organism>
<feature type="zinc finger region" description="C3H1-type" evidence="5">
    <location>
        <begin position="860"/>
        <end position="888"/>
    </location>
</feature>
<keyword evidence="1 5" id="KW-0479">Metal-binding</keyword>
<feature type="zinc finger region" description="C3H1-type" evidence="5">
    <location>
        <begin position="811"/>
        <end position="837"/>
    </location>
</feature>
<evidence type="ECO:0000256" key="3">
    <source>
        <dbReference type="ARBA" id="ARBA00022771"/>
    </source>
</evidence>
<comment type="caution">
    <text evidence="8">The sequence shown here is derived from an EMBL/GenBank/DDBJ whole genome shotgun (WGS) entry which is preliminary data.</text>
</comment>
<dbReference type="EMBL" id="JAPTSV010000008">
    <property type="protein sequence ID" value="KAJ1525363.1"/>
    <property type="molecule type" value="Genomic_DNA"/>
</dbReference>
<evidence type="ECO:0000313" key="9">
    <source>
        <dbReference type="Proteomes" id="UP001075354"/>
    </source>
</evidence>
<protein>
    <recommendedName>
        <fullName evidence="7">C3H1-type domain-containing protein</fullName>
    </recommendedName>
</protein>
<dbReference type="GO" id="GO:0008270">
    <property type="term" value="F:zinc ion binding"/>
    <property type="evidence" value="ECO:0007669"/>
    <property type="project" value="UniProtKB-KW"/>
</dbReference>
<dbReference type="PANTHER" id="PTHR46156:SF1">
    <property type="entry name" value="ZINC FINGER CCCH DOMAIN-CONTAINING PROTEIN 3"/>
    <property type="match status" value="1"/>
</dbReference>
<evidence type="ECO:0000313" key="8">
    <source>
        <dbReference type="EMBL" id="KAJ1525363.1"/>
    </source>
</evidence>
<dbReference type="Proteomes" id="UP001075354">
    <property type="component" value="Chromosome 8"/>
</dbReference>
<feature type="compositionally biased region" description="Polar residues" evidence="6">
    <location>
        <begin position="207"/>
        <end position="224"/>
    </location>
</feature>
<reference evidence="8" key="1">
    <citation type="submission" date="2022-12" db="EMBL/GenBank/DDBJ databases">
        <title>Chromosome-level genome assembly of the bean flower thrips Megalurothrips usitatus.</title>
        <authorList>
            <person name="Ma L."/>
            <person name="Liu Q."/>
            <person name="Li H."/>
            <person name="Cai W."/>
        </authorList>
    </citation>
    <scope>NUCLEOTIDE SEQUENCE</scope>
    <source>
        <strain evidence="8">Cailab_2022a</strain>
    </source>
</reference>
<feature type="compositionally biased region" description="Basic and acidic residues" evidence="6">
    <location>
        <begin position="910"/>
        <end position="919"/>
    </location>
</feature>
<dbReference type="SMART" id="SM00356">
    <property type="entry name" value="ZnF_C3H1"/>
    <property type="match status" value="5"/>
</dbReference>
<feature type="zinc finger region" description="C3H1-type" evidence="5">
    <location>
        <begin position="838"/>
        <end position="859"/>
    </location>
</feature>
<feature type="zinc finger region" description="C3H1-type" evidence="5">
    <location>
        <begin position="784"/>
        <end position="810"/>
    </location>
</feature>
<feature type="domain" description="C3H1-type" evidence="7">
    <location>
        <begin position="838"/>
        <end position="859"/>
    </location>
</feature>
<feature type="compositionally biased region" description="Basic and acidic residues" evidence="6">
    <location>
        <begin position="926"/>
        <end position="945"/>
    </location>
</feature>
<keyword evidence="2" id="KW-0677">Repeat</keyword>
<dbReference type="Gene3D" id="4.10.1000.10">
    <property type="entry name" value="Zinc finger, CCCH-type"/>
    <property type="match status" value="2"/>
</dbReference>
<evidence type="ECO:0000256" key="2">
    <source>
        <dbReference type="ARBA" id="ARBA00022737"/>
    </source>
</evidence>
<feature type="domain" description="C3H1-type" evidence="7">
    <location>
        <begin position="860"/>
        <end position="888"/>
    </location>
</feature>
<proteinExistence type="predicted"/>
<feature type="domain" description="C3H1-type" evidence="7">
    <location>
        <begin position="784"/>
        <end position="810"/>
    </location>
</feature>
<accession>A0AAV7XKR8</accession>